<name>A0ABY5Z3I4_9ACTN</name>
<evidence type="ECO:0000259" key="1">
    <source>
        <dbReference type="Pfam" id="PF01814"/>
    </source>
</evidence>
<dbReference type="EMBL" id="CP073721">
    <property type="protein sequence ID" value="UWZ35427.1"/>
    <property type="molecule type" value="Genomic_DNA"/>
</dbReference>
<dbReference type="Proteomes" id="UP001058271">
    <property type="component" value="Chromosome"/>
</dbReference>
<dbReference type="PANTHER" id="PTHR35585">
    <property type="entry name" value="HHE DOMAIN PROTEIN (AFU_ORTHOLOGUE AFUA_4G00730)"/>
    <property type="match status" value="1"/>
</dbReference>
<dbReference type="InterPro" id="IPR012312">
    <property type="entry name" value="Hemerythrin-like"/>
</dbReference>
<sequence length="132" mass="14693">MPPDEQDLIDLLVADHRRLESLFAEIETSAEASARQAAITAAITLLDRHTRAEEALLHPALRERLPAGEAIVAYETGEHGRMDELLTRLGALDDTDPAFDGLLATLLDAVRQHMQEEETELFPRLRSARVTE</sequence>
<feature type="domain" description="Hemerythrin-like" evidence="1">
    <location>
        <begin position="8"/>
        <end position="125"/>
    </location>
</feature>
<evidence type="ECO:0000313" key="3">
    <source>
        <dbReference type="Proteomes" id="UP001058271"/>
    </source>
</evidence>
<dbReference type="Gene3D" id="1.20.120.520">
    <property type="entry name" value="nmb1532 protein domain like"/>
    <property type="match status" value="1"/>
</dbReference>
<organism evidence="2 3">
    <name type="scientific">Dactylosporangium roseum</name>
    <dbReference type="NCBI Taxonomy" id="47989"/>
    <lineage>
        <taxon>Bacteria</taxon>
        <taxon>Bacillati</taxon>
        <taxon>Actinomycetota</taxon>
        <taxon>Actinomycetes</taxon>
        <taxon>Micromonosporales</taxon>
        <taxon>Micromonosporaceae</taxon>
        <taxon>Dactylosporangium</taxon>
    </lineage>
</organism>
<dbReference type="Pfam" id="PF01814">
    <property type="entry name" value="Hemerythrin"/>
    <property type="match status" value="1"/>
</dbReference>
<dbReference type="CDD" id="cd12108">
    <property type="entry name" value="Hr-like"/>
    <property type="match status" value="1"/>
</dbReference>
<keyword evidence="3" id="KW-1185">Reference proteome</keyword>
<protein>
    <submittedName>
        <fullName evidence="2">Hemerythrin domain-containing protein</fullName>
    </submittedName>
</protein>
<reference evidence="2" key="1">
    <citation type="submission" date="2021-04" db="EMBL/GenBank/DDBJ databases">
        <title>Biosynthetic gene clusters of Dactylosporangioum roseum.</title>
        <authorList>
            <person name="Hartkoorn R.C."/>
            <person name="Beaudoing E."/>
            <person name="Hot D."/>
            <person name="Moureu S."/>
        </authorList>
    </citation>
    <scope>NUCLEOTIDE SEQUENCE</scope>
    <source>
        <strain evidence="2">NRRL B-16295</strain>
    </source>
</reference>
<dbReference type="RefSeq" id="WP_260724766.1">
    <property type="nucleotide sequence ID" value="NZ_BAAABS010000067.1"/>
</dbReference>
<accession>A0ABY5Z3I4</accession>
<evidence type="ECO:0000313" key="2">
    <source>
        <dbReference type="EMBL" id="UWZ35427.1"/>
    </source>
</evidence>
<gene>
    <name evidence="2" type="ORF">Drose_30515</name>
</gene>
<dbReference type="PANTHER" id="PTHR35585:SF1">
    <property type="entry name" value="HHE DOMAIN PROTEIN (AFU_ORTHOLOGUE AFUA_4G00730)"/>
    <property type="match status" value="1"/>
</dbReference>
<proteinExistence type="predicted"/>